<evidence type="ECO:0000313" key="2">
    <source>
        <dbReference type="Proteomes" id="UP001153076"/>
    </source>
</evidence>
<sequence>MCKPSRLASPSTCATLPHKLTWPRWRSSPWKPIQQLPVTRSASLSLGPFLSLHYPSHERGNRPRTVVLLNRDMKVSSRLFLSLGRLPKRISDRLPIIPIRKISLTYFLAHEKKLVFSVFNLGLLLDDRHETLLIIETISLKVPDFIGSPLDRMDQRKRTACKLACATHTLL</sequence>
<reference evidence="1" key="1">
    <citation type="submission" date="2022-04" db="EMBL/GenBank/DDBJ databases">
        <title>Carnegiea gigantea Genome sequencing and assembly v2.</title>
        <authorList>
            <person name="Copetti D."/>
            <person name="Sanderson M.J."/>
            <person name="Burquez A."/>
            <person name="Wojciechowski M.F."/>
        </authorList>
    </citation>
    <scope>NUCLEOTIDE SEQUENCE</scope>
    <source>
        <strain evidence="1">SGP5-SGP5p</strain>
        <tissue evidence="1">Aerial part</tissue>
    </source>
</reference>
<keyword evidence="2" id="KW-1185">Reference proteome</keyword>
<evidence type="ECO:0000313" key="1">
    <source>
        <dbReference type="EMBL" id="KAJ8435907.1"/>
    </source>
</evidence>
<dbReference type="Proteomes" id="UP001153076">
    <property type="component" value="Unassembled WGS sequence"/>
</dbReference>
<gene>
    <name evidence="1" type="ORF">Cgig2_010026</name>
</gene>
<proteinExistence type="predicted"/>
<accession>A0A9Q1K3D4</accession>
<organism evidence="1 2">
    <name type="scientific">Carnegiea gigantea</name>
    <dbReference type="NCBI Taxonomy" id="171969"/>
    <lineage>
        <taxon>Eukaryota</taxon>
        <taxon>Viridiplantae</taxon>
        <taxon>Streptophyta</taxon>
        <taxon>Embryophyta</taxon>
        <taxon>Tracheophyta</taxon>
        <taxon>Spermatophyta</taxon>
        <taxon>Magnoliopsida</taxon>
        <taxon>eudicotyledons</taxon>
        <taxon>Gunneridae</taxon>
        <taxon>Pentapetalae</taxon>
        <taxon>Caryophyllales</taxon>
        <taxon>Cactineae</taxon>
        <taxon>Cactaceae</taxon>
        <taxon>Cactoideae</taxon>
        <taxon>Echinocereeae</taxon>
        <taxon>Carnegiea</taxon>
    </lineage>
</organism>
<dbReference type="AlphaFoldDB" id="A0A9Q1K3D4"/>
<name>A0A9Q1K3D4_9CARY</name>
<protein>
    <submittedName>
        <fullName evidence="1">Uncharacterized protein</fullName>
    </submittedName>
</protein>
<dbReference type="EMBL" id="JAKOGI010000376">
    <property type="protein sequence ID" value="KAJ8435907.1"/>
    <property type="molecule type" value="Genomic_DNA"/>
</dbReference>
<comment type="caution">
    <text evidence="1">The sequence shown here is derived from an EMBL/GenBank/DDBJ whole genome shotgun (WGS) entry which is preliminary data.</text>
</comment>